<comment type="function">
    <text evidence="13">Is probably a protein kinase regulator of UbiI activity which is involved in aerobic coenzyme Q (ubiquinone) biosynthesis.</text>
</comment>
<comment type="pathway">
    <text evidence="1 13">Cofactor biosynthesis; ubiquinone biosynthesis [regulation].</text>
</comment>
<keyword evidence="6 13" id="KW-0831">Ubiquinone biosynthesis</keyword>
<feature type="domain" description="ABC1 atypical kinase-like" evidence="14">
    <location>
        <begin position="94"/>
        <end position="343"/>
    </location>
</feature>
<dbReference type="InterPro" id="IPR045308">
    <property type="entry name" value="UbiB_bact"/>
</dbReference>
<feature type="binding site" evidence="13">
    <location>
        <position position="153"/>
    </location>
    <ligand>
        <name>ATP</name>
        <dbReference type="ChEBI" id="CHEBI:30616"/>
    </ligand>
</feature>
<dbReference type="EC" id="2.7.-.-" evidence="13"/>
<evidence type="ECO:0000313" key="15">
    <source>
        <dbReference type="EMBL" id="AHE97013.1"/>
    </source>
</evidence>
<dbReference type="PANTHER" id="PTHR10566:SF113">
    <property type="entry name" value="PROTEIN ACTIVITY OF BC1 COMPLEX KINASE 7, CHLOROPLASTIC"/>
    <property type="match status" value="1"/>
</dbReference>
<evidence type="ECO:0000256" key="12">
    <source>
        <dbReference type="ARBA" id="ARBA00023136"/>
    </source>
</evidence>
<dbReference type="AlphaFoldDB" id="W0DJ34"/>
<dbReference type="OrthoDB" id="9795390at2"/>
<evidence type="ECO:0000256" key="9">
    <source>
        <dbReference type="ARBA" id="ARBA00022777"/>
    </source>
</evidence>
<dbReference type="GO" id="GO:0005524">
    <property type="term" value="F:ATP binding"/>
    <property type="evidence" value="ECO:0007669"/>
    <property type="project" value="UniProtKB-KW"/>
</dbReference>
<dbReference type="KEGG" id="tti:THITH_00550"/>
<dbReference type="STRING" id="713585.THITH_00550"/>
<dbReference type="InterPro" id="IPR004147">
    <property type="entry name" value="ABC1_dom"/>
</dbReference>
<comment type="caution">
    <text evidence="13">Lacks conserved residue(s) required for the propagation of feature annotation.</text>
</comment>
<evidence type="ECO:0000256" key="8">
    <source>
        <dbReference type="ARBA" id="ARBA00022741"/>
    </source>
</evidence>
<evidence type="ECO:0000259" key="14">
    <source>
        <dbReference type="Pfam" id="PF03109"/>
    </source>
</evidence>
<dbReference type="InterPro" id="IPR010232">
    <property type="entry name" value="UbiB"/>
</dbReference>
<dbReference type="CDD" id="cd13972">
    <property type="entry name" value="UbiB"/>
    <property type="match status" value="1"/>
</dbReference>
<evidence type="ECO:0000256" key="6">
    <source>
        <dbReference type="ARBA" id="ARBA00022688"/>
    </source>
</evidence>
<name>W0DJ34_9GAMM</name>
<keyword evidence="4" id="KW-0997">Cell inner membrane</keyword>
<dbReference type="HAMAP" id="MF_00414">
    <property type="entry name" value="UbiB"/>
    <property type="match status" value="1"/>
</dbReference>
<keyword evidence="7 13" id="KW-0812">Transmembrane</keyword>
<dbReference type="RefSeq" id="WP_006746481.1">
    <property type="nucleotide sequence ID" value="NZ_CP007029.1"/>
</dbReference>
<evidence type="ECO:0000256" key="3">
    <source>
        <dbReference type="ARBA" id="ARBA00022475"/>
    </source>
</evidence>
<evidence type="ECO:0000256" key="4">
    <source>
        <dbReference type="ARBA" id="ARBA00022519"/>
    </source>
</evidence>
<comment type="similarity">
    <text evidence="13">Belongs to the ABC1 family. UbiB subfamily.</text>
</comment>
<evidence type="ECO:0000256" key="7">
    <source>
        <dbReference type="ARBA" id="ARBA00022692"/>
    </source>
</evidence>
<dbReference type="GO" id="GO:0010795">
    <property type="term" value="P:regulation of ubiquinone biosynthetic process"/>
    <property type="evidence" value="ECO:0007669"/>
    <property type="project" value="UniProtKB-UniRule"/>
</dbReference>
<evidence type="ECO:0000313" key="16">
    <source>
        <dbReference type="Proteomes" id="UP000005289"/>
    </source>
</evidence>
<dbReference type="NCBIfam" id="NF003404">
    <property type="entry name" value="PRK04750.1"/>
    <property type="match status" value="1"/>
</dbReference>
<dbReference type="PANTHER" id="PTHR10566">
    <property type="entry name" value="CHAPERONE-ACTIVITY OF BC1 COMPLEX CABC1 -RELATED"/>
    <property type="match status" value="1"/>
</dbReference>
<evidence type="ECO:0000256" key="1">
    <source>
        <dbReference type="ARBA" id="ARBA00005020"/>
    </source>
</evidence>
<proteinExistence type="inferred from homology"/>
<gene>
    <name evidence="13" type="primary">ubiB</name>
    <name evidence="15" type="ORF">THITH_00550</name>
</gene>
<evidence type="ECO:0000256" key="2">
    <source>
        <dbReference type="ARBA" id="ARBA00009670"/>
    </source>
</evidence>
<comment type="subcellular location">
    <subcellularLocation>
        <location evidence="13">Cell membrane</location>
        <topology evidence="13">Single-pass membrane protein</topology>
    </subcellularLocation>
</comment>
<sequence length="569" mass="65558">MIRSFHQGLRLWVIGRVLVRYRLDAILFTLKPLRPLSFLLYLLPWNWFRQVKGTRGERIRCALEDLGPIFVKFGQMLSTRRDLLPDDLALELARLQDRVPAFPSEQARAEIEKALEQPIAAVFDEFSDAPLASASIAQVHAARLRDGRSVVVKVVRPRIDRTIRADLEILHLIAFLADRYWADGRRLRPREVVAEYEKTVLDELDLIREGANAVTIRRHFEGSGLVYIPEVIWDYTRRNVMVMERISGIPVAEVDVLRALGVNLRLLAERGVELFFTQVFRHNFFHADMHPGNIFVDATDPDDPSYLAVDFGIVGSLLDSDQHYLAENFYAFFNRDYRRVAELYVQSGWVPRHTRVDEFEGAIRSVCEPIFQKPLDQISFGHLLLRLFQTARRFDMEVQPQLVLLQKTLLNIEGLGRQLYPQLDLWTTAKPFIERWMSEQVGVRAFLRSAERNLPKVLVQLPELPMRLQAVLDSERDRAERDAELRAELRALKATLQRDARRRAEAFAGIGLLLGAGVASRMDGFAYWQGLPWPSWALGLAGLALLFFSLRRGDGLIRRMRGMDRNRPD</sequence>
<evidence type="ECO:0000256" key="13">
    <source>
        <dbReference type="HAMAP-Rule" id="MF_00414"/>
    </source>
</evidence>
<dbReference type="GO" id="GO:0006744">
    <property type="term" value="P:ubiquinone biosynthetic process"/>
    <property type="evidence" value="ECO:0007669"/>
    <property type="project" value="UniProtKB-UniPathway"/>
</dbReference>
<evidence type="ECO:0000256" key="11">
    <source>
        <dbReference type="ARBA" id="ARBA00022989"/>
    </source>
</evidence>
<dbReference type="EMBL" id="CP007029">
    <property type="protein sequence ID" value="AHE97013.1"/>
    <property type="molecule type" value="Genomic_DNA"/>
</dbReference>
<keyword evidence="11 13" id="KW-1133">Transmembrane helix</keyword>
<keyword evidence="15" id="KW-0830">Ubiquinone</keyword>
<dbReference type="InterPro" id="IPR050154">
    <property type="entry name" value="UbiB_kinase"/>
</dbReference>
<dbReference type="HOGENOM" id="CLU_006533_0_0_6"/>
<accession>W0DJ34</accession>
<keyword evidence="3 13" id="KW-1003">Cell membrane</keyword>
<keyword evidence="16" id="KW-1185">Reference proteome</keyword>
<organism evidence="15 16">
    <name type="scientific">Thioalkalivibrio paradoxus ARh 1</name>
    <dbReference type="NCBI Taxonomy" id="713585"/>
    <lineage>
        <taxon>Bacteria</taxon>
        <taxon>Pseudomonadati</taxon>
        <taxon>Pseudomonadota</taxon>
        <taxon>Gammaproteobacteria</taxon>
        <taxon>Chromatiales</taxon>
        <taxon>Ectothiorhodospiraceae</taxon>
        <taxon>Thioalkalivibrio</taxon>
    </lineage>
</organism>
<dbReference type="InterPro" id="IPR011009">
    <property type="entry name" value="Kinase-like_dom_sf"/>
</dbReference>
<feature type="active site" description="Proton acceptor" evidence="13">
    <location>
        <position position="288"/>
    </location>
</feature>
<dbReference type="GO" id="GO:0005886">
    <property type="term" value="C:plasma membrane"/>
    <property type="evidence" value="ECO:0007669"/>
    <property type="project" value="UniProtKB-SubCell"/>
</dbReference>
<feature type="binding site" evidence="13">
    <location>
        <begin position="131"/>
        <end position="139"/>
    </location>
    <ligand>
        <name>ATP</name>
        <dbReference type="ChEBI" id="CHEBI:30616"/>
    </ligand>
</feature>
<keyword evidence="10 13" id="KW-0067">ATP-binding</keyword>
<evidence type="ECO:0000256" key="5">
    <source>
        <dbReference type="ARBA" id="ARBA00022679"/>
    </source>
</evidence>
<protein>
    <recommendedName>
        <fullName evidence="13">Probable protein kinase UbiB</fullName>
        <ecNumber evidence="13">2.7.-.-</ecNumber>
    </recommendedName>
    <alternativeName>
        <fullName evidence="13">Ubiquinone biosynthesis protein UbiB</fullName>
    </alternativeName>
</protein>
<evidence type="ECO:0000256" key="10">
    <source>
        <dbReference type="ARBA" id="ARBA00022840"/>
    </source>
</evidence>
<dbReference type="SUPFAM" id="SSF56112">
    <property type="entry name" value="Protein kinase-like (PK-like)"/>
    <property type="match status" value="1"/>
</dbReference>
<feature type="transmembrane region" description="Helical" evidence="13">
    <location>
        <begin position="533"/>
        <end position="550"/>
    </location>
</feature>
<dbReference type="Proteomes" id="UP000005289">
    <property type="component" value="Chromosome"/>
</dbReference>
<keyword evidence="8 13" id="KW-0547">Nucleotide-binding</keyword>
<dbReference type="Pfam" id="PF03109">
    <property type="entry name" value="ABC1"/>
    <property type="match status" value="1"/>
</dbReference>
<dbReference type="GO" id="GO:0004672">
    <property type="term" value="F:protein kinase activity"/>
    <property type="evidence" value="ECO:0007669"/>
    <property type="project" value="UniProtKB-UniRule"/>
</dbReference>
<comment type="similarity">
    <text evidence="2">Belongs to the protein kinase superfamily. ADCK protein kinase family.</text>
</comment>
<keyword evidence="12 13" id="KW-0472">Membrane</keyword>
<keyword evidence="5 13" id="KW-0808">Transferase</keyword>
<keyword evidence="9 13" id="KW-0418">Kinase</keyword>
<dbReference type="UniPathway" id="UPA00232"/>
<dbReference type="NCBIfam" id="TIGR01982">
    <property type="entry name" value="UbiB"/>
    <property type="match status" value="1"/>
</dbReference>
<reference evidence="15 16" key="1">
    <citation type="submission" date="2013-12" db="EMBL/GenBank/DDBJ databases">
        <authorList>
            <consortium name="DOE Joint Genome Institute"/>
            <person name="Muyzer G."/>
            <person name="Huntemann M."/>
            <person name="Han J."/>
            <person name="Chen A."/>
            <person name="Kyrpides N."/>
            <person name="Mavromatis K."/>
            <person name="Markowitz V."/>
            <person name="Palaniappan K."/>
            <person name="Ivanova N."/>
            <person name="Schaumberg A."/>
            <person name="Pati A."/>
            <person name="Liolios K."/>
            <person name="Nordberg H.P."/>
            <person name="Cantor M.N."/>
            <person name="Hua S.X."/>
            <person name="Woyke T."/>
        </authorList>
    </citation>
    <scope>NUCLEOTIDE SEQUENCE [LARGE SCALE GENOMIC DNA]</scope>
    <source>
        <strain evidence="15 16">ARh 1</strain>
    </source>
</reference>